<name>A0AC61U488_9MICO</name>
<evidence type="ECO:0000313" key="2">
    <source>
        <dbReference type="Proteomes" id="UP001059663"/>
    </source>
</evidence>
<sequence length="96" mass="10073">MTLSSRRSSSSSTFVSSTESRSTLIVCSAIAFGGFFRSMPAALAPLASASPVTAPDVWDDEDESAEPPSSPPPASSSRSTPRPWPPPVRWPVYGSS</sequence>
<gene>
    <name evidence="1" type="ORF">LP422_21415</name>
</gene>
<accession>A0AC61U488</accession>
<dbReference type="Proteomes" id="UP001059663">
    <property type="component" value="Chromosome"/>
</dbReference>
<reference evidence="1" key="1">
    <citation type="submission" date="2021-11" db="EMBL/GenBank/DDBJ databases">
        <title>Study of the species diversity of bacterial strains isolated from a unique natural object - Shulgan-Tash cave (Bashkiria).</title>
        <authorList>
            <person name="Sazanova A.L."/>
            <person name="Chirak E.R."/>
            <person name="Safronova V.I."/>
        </authorList>
    </citation>
    <scope>NUCLEOTIDE SEQUENCE</scope>
    <source>
        <strain evidence="1">P1</strain>
    </source>
</reference>
<dbReference type="EMBL" id="CP087977">
    <property type="protein sequence ID" value="UUZ44804.1"/>
    <property type="molecule type" value="Genomic_DNA"/>
</dbReference>
<proteinExistence type="predicted"/>
<organism evidence="1 2">
    <name type="scientific">Janibacter limosus</name>
    <dbReference type="NCBI Taxonomy" id="53458"/>
    <lineage>
        <taxon>Bacteria</taxon>
        <taxon>Bacillati</taxon>
        <taxon>Actinomycetota</taxon>
        <taxon>Actinomycetes</taxon>
        <taxon>Micrococcales</taxon>
        <taxon>Intrasporangiaceae</taxon>
        <taxon>Janibacter</taxon>
    </lineage>
</organism>
<evidence type="ECO:0000313" key="1">
    <source>
        <dbReference type="EMBL" id="UUZ44804.1"/>
    </source>
</evidence>
<protein>
    <submittedName>
        <fullName evidence="1">Uncharacterized protein</fullName>
    </submittedName>
</protein>